<feature type="signal peptide" evidence="2">
    <location>
        <begin position="1"/>
        <end position="18"/>
    </location>
</feature>
<protein>
    <submittedName>
        <fullName evidence="3">Uncharacterized protein</fullName>
    </submittedName>
</protein>
<feature type="compositionally biased region" description="Low complexity" evidence="1">
    <location>
        <begin position="140"/>
        <end position="152"/>
    </location>
</feature>
<sequence>MTMTTVAATTTLTTMAAAMVTGRFLPGATFGMGAGRLAMVQMDSDMLLSPSSSPTVPLRRYHHHPHQQQHLHQLPAPSSKSFESDSQLPKQAPVSPTRTRLNTLIARASPQAHLPPDPPTIPTAPLFAAGYSHPQHPHPHSYQQQQQQQQQSGLCDSPRSLRPAPSATALAQNKTHMLHHHLHMLHCHHSLRTHHPDPRNNPRSSPSLSPAHVN</sequence>
<feature type="region of interest" description="Disordered" evidence="1">
    <location>
        <begin position="191"/>
        <end position="214"/>
    </location>
</feature>
<comment type="caution">
    <text evidence="3">The sequence shown here is derived from an EMBL/GenBank/DDBJ whole genome shotgun (WGS) entry which is preliminary data.</text>
</comment>
<feature type="chain" id="PRO_5014904896" evidence="2">
    <location>
        <begin position="19"/>
        <end position="214"/>
    </location>
</feature>
<name>A0A2N5RYE2_9BASI</name>
<dbReference type="AlphaFoldDB" id="A0A2N5RYE2"/>
<evidence type="ECO:0000313" key="4">
    <source>
        <dbReference type="Proteomes" id="UP000235388"/>
    </source>
</evidence>
<proteinExistence type="predicted"/>
<feature type="compositionally biased region" description="Basic residues" evidence="1">
    <location>
        <begin position="59"/>
        <end position="69"/>
    </location>
</feature>
<evidence type="ECO:0000313" key="3">
    <source>
        <dbReference type="EMBL" id="PLW06027.1"/>
    </source>
</evidence>
<accession>A0A2N5RYE2</accession>
<reference evidence="3 4" key="1">
    <citation type="submission" date="2017-11" db="EMBL/GenBank/DDBJ databases">
        <title>De novo assembly and phasing of dikaryotic genomes from two isolates of Puccinia coronata f. sp. avenae, the causal agent of oat crown rust.</title>
        <authorList>
            <person name="Miller M.E."/>
            <person name="Zhang Y."/>
            <person name="Omidvar V."/>
            <person name="Sperschneider J."/>
            <person name="Schwessinger B."/>
            <person name="Raley C."/>
            <person name="Palmer J.M."/>
            <person name="Garnica D."/>
            <person name="Upadhyaya N."/>
            <person name="Rathjen J."/>
            <person name="Taylor J.M."/>
            <person name="Park R.F."/>
            <person name="Dodds P.N."/>
            <person name="Hirsch C.D."/>
            <person name="Kianian S.F."/>
            <person name="Figueroa M."/>
        </authorList>
    </citation>
    <scope>NUCLEOTIDE SEQUENCE [LARGE SCALE GENOMIC DNA]</scope>
    <source>
        <strain evidence="3">12NC29</strain>
    </source>
</reference>
<evidence type="ECO:0000256" key="2">
    <source>
        <dbReference type="SAM" id="SignalP"/>
    </source>
</evidence>
<keyword evidence="2" id="KW-0732">Signal</keyword>
<evidence type="ECO:0000256" key="1">
    <source>
        <dbReference type="SAM" id="MobiDB-lite"/>
    </source>
</evidence>
<feature type="compositionally biased region" description="Pro residues" evidence="1">
    <location>
        <begin position="113"/>
        <end position="122"/>
    </location>
</feature>
<feature type="compositionally biased region" description="Polar residues" evidence="1">
    <location>
        <begin position="76"/>
        <end position="102"/>
    </location>
</feature>
<gene>
    <name evidence="3" type="ORF">PCANC_27401</name>
</gene>
<organism evidence="3 4">
    <name type="scientific">Puccinia coronata f. sp. avenae</name>
    <dbReference type="NCBI Taxonomy" id="200324"/>
    <lineage>
        <taxon>Eukaryota</taxon>
        <taxon>Fungi</taxon>
        <taxon>Dikarya</taxon>
        <taxon>Basidiomycota</taxon>
        <taxon>Pucciniomycotina</taxon>
        <taxon>Pucciniomycetes</taxon>
        <taxon>Pucciniales</taxon>
        <taxon>Pucciniaceae</taxon>
        <taxon>Puccinia</taxon>
    </lineage>
</organism>
<dbReference type="Proteomes" id="UP000235388">
    <property type="component" value="Unassembled WGS sequence"/>
</dbReference>
<keyword evidence="4" id="KW-1185">Reference proteome</keyword>
<feature type="region of interest" description="Disordered" evidence="1">
    <location>
        <begin position="49"/>
        <end position="164"/>
    </location>
</feature>
<dbReference type="EMBL" id="PGCJ01001360">
    <property type="protein sequence ID" value="PLW06027.1"/>
    <property type="molecule type" value="Genomic_DNA"/>
</dbReference>
<feature type="compositionally biased region" description="Low complexity" evidence="1">
    <location>
        <begin position="201"/>
        <end position="214"/>
    </location>
</feature>